<dbReference type="OMA" id="ANLHIPW"/>
<feature type="transmembrane region" description="Helical" evidence="6">
    <location>
        <begin position="89"/>
        <end position="113"/>
    </location>
</feature>
<evidence type="ECO:0000256" key="2">
    <source>
        <dbReference type="ARBA" id="ARBA00009877"/>
    </source>
</evidence>
<dbReference type="STRING" id="1284197.S8C3M2"/>
<keyword evidence="4 6" id="KW-1133">Transmembrane helix</keyword>
<evidence type="ECO:0000313" key="8">
    <source>
        <dbReference type="Proteomes" id="UP000015100"/>
    </source>
</evidence>
<comment type="subcellular location">
    <subcellularLocation>
        <location evidence="1">Membrane</location>
        <topology evidence="1">Multi-pass membrane protein</topology>
    </subcellularLocation>
</comment>
<dbReference type="GO" id="GO:0032979">
    <property type="term" value="P:protein insertion into mitochondrial inner membrane from matrix"/>
    <property type="evidence" value="ECO:0007669"/>
    <property type="project" value="TreeGrafter"/>
</dbReference>
<evidence type="ECO:0000256" key="1">
    <source>
        <dbReference type="ARBA" id="ARBA00004141"/>
    </source>
</evidence>
<evidence type="ECO:0000256" key="3">
    <source>
        <dbReference type="ARBA" id="ARBA00022692"/>
    </source>
</evidence>
<dbReference type="GO" id="GO:0032977">
    <property type="term" value="F:membrane insertase activity"/>
    <property type="evidence" value="ECO:0007669"/>
    <property type="project" value="InterPro"/>
</dbReference>
<evidence type="ECO:0000256" key="6">
    <source>
        <dbReference type="SAM" id="Phobius"/>
    </source>
</evidence>
<reference evidence="8" key="2">
    <citation type="submission" date="2013-04" db="EMBL/GenBank/DDBJ databases">
        <title>Genomic mechanisms accounting for the adaptation to parasitism in nematode-trapping fungi.</title>
        <authorList>
            <person name="Ahren D.G."/>
        </authorList>
    </citation>
    <scope>NUCLEOTIDE SEQUENCE [LARGE SCALE GENOMIC DNA]</scope>
    <source>
        <strain evidence="8">CBS 200.50</strain>
    </source>
</reference>
<dbReference type="eggNOG" id="KOG1239">
    <property type="taxonomic scope" value="Eukaryota"/>
</dbReference>
<protein>
    <submittedName>
        <fullName evidence="7">Uncharacterized protein</fullName>
    </submittedName>
</protein>
<comment type="caution">
    <text evidence="7">The sequence shown here is derived from an EMBL/GenBank/DDBJ whole genome shotgun (WGS) entry which is preliminary data.</text>
</comment>
<dbReference type="PANTHER" id="PTHR12428">
    <property type="entry name" value="OXA1"/>
    <property type="match status" value="1"/>
</dbReference>
<keyword evidence="8" id="KW-1185">Reference proteome</keyword>
<keyword evidence="5 6" id="KW-0472">Membrane</keyword>
<accession>S8C3M2</accession>
<dbReference type="HOGENOM" id="CLU_029282_1_2_1"/>
<evidence type="ECO:0000256" key="5">
    <source>
        <dbReference type="ARBA" id="ARBA00023136"/>
    </source>
</evidence>
<sequence length="403" mass="44756">MLRSTTTLPLSRHLRHHHLRIHPLRLLPQASSQFNGPYNRQLDHNGRRTIATSTAATTTAAATSSTLDTVLDTTQSLILTLQATTSLPWILTIPLVAILVRTTITLPFSLYSYKRTNTQLSLMPLVRGWTNVFRKQVARERWPNTPDTPKELRGAKVFAAPQAWQKEVLVRTKKKREEIFKEFGCQYWKSFVGLVQLPVWFLASMSVRKLIGVPGFWGSKRESELDMPVSGAEGQVADVASAGDMLAIDAAEGGLAAVSSTAEQGSGKIDEVTAAVREQMQHGGIEGWFPDLLQPDPYMVLPILFSLTVFTNISWSMLSATAEAVGWRKALNNALMMMSIAIIPLTINSPAVLHLYWIASSSYSLVQNIVLRQMYPRPRPVKPVQPKLPVWMKGNEEAESGSK</sequence>
<reference evidence="7 8" key="1">
    <citation type="journal article" date="2013" name="PLoS Genet.">
        <title>Genomic mechanisms accounting for the adaptation to parasitism in nematode-trapping fungi.</title>
        <authorList>
            <person name="Meerupati T."/>
            <person name="Andersson K.M."/>
            <person name="Friman E."/>
            <person name="Kumar D."/>
            <person name="Tunlid A."/>
            <person name="Ahren D."/>
        </authorList>
    </citation>
    <scope>NUCLEOTIDE SEQUENCE [LARGE SCALE GENOMIC DNA]</scope>
    <source>
        <strain evidence="7 8">CBS 200.50</strain>
    </source>
</reference>
<evidence type="ECO:0000313" key="7">
    <source>
        <dbReference type="EMBL" id="EPS42302.1"/>
    </source>
</evidence>
<feature type="transmembrane region" description="Helical" evidence="6">
    <location>
        <begin position="298"/>
        <end position="318"/>
    </location>
</feature>
<dbReference type="GO" id="GO:0033617">
    <property type="term" value="P:mitochondrial respiratory chain complex IV assembly"/>
    <property type="evidence" value="ECO:0007669"/>
    <property type="project" value="TreeGrafter"/>
</dbReference>
<feature type="transmembrane region" description="Helical" evidence="6">
    <location>
        <begin position="330"/>
        <end position="347"/>
    </location>
</feature>
<dbReference type="OrthoDB" id="2148490at2759"/>
<proteinExistence type="inferred from homology"/>
<dbReference type="Proteomes" id="UP000015100">
    <property type="component" value="Unassembled WGS sequence"/>
</dbReference>
<keyword evidence="3 6" id="KW-0812">Transmembrane</keyword>
<dbReference type="AlphaFoldDB" id="S8C3M2"/>
<evidence type="ECO:0000256" key="4">
    <source>
        <dbReference type="ARBA" id="ARBA00022989"/>
    </source>
</evidence>
<comment type="similarity">
    <text evidence="2">Belongs to the OXA1/ALB3/YidC family.</text>
</comment>
<gene>
    <name evidence="7" type="ORF">H072_3729</name>
</gene>
<dbReference type="InterPro" id="IPR001708">
    <property type="entry name" value="YidC/ALB3/OXA1/COX18"/>
</dbReference>
<organism evidence="7 8">
    <name type="scientific">Dactylellina haptotyla (strain CBS 200.50)</name>
    <name type="common">Nematode-trapping fungus</name>
    <name type="synonym">Monacrosporium haptotylum</name>
    <dbReference type="NCBI Taxonomy" id="1284197"/>
    <lineage>
        <taxon>Eukaryota</taxon>
        <taxon>Fungi</taxon>
        <taxon>Dikarya</taxon>
        <taxon>Ascomycota</taxon>
        <taxon>Pezizomycotina</taxon>
        <taxon>Orbiliomycetes</taxon>
        <taxon>Orbiliales</taxon>
        <taxon>Orbiliaceae</taxon>
        <taxon>Dactylellina</taxon>
    </lineage>
</organism>
<dbReference type="PANTHER" id="PTHR12428:SF65">
    <property type="entry name" value="CYTOCHROME C OXIDASE ASSEMBLY PROTEIN COX18, MITOCHONDRIAL"/>
    <property type="match status" value="1"/>
</dbReference>
<dbReference type="GO" id="GO:0005743">
    <property type="term" value="C:mitochondrial inner membrane"/>
    <property type="evidence" value="ECO:0007669"/>
    <property type="project" value="TreeGrafter"/>
</dbReference>
<dbReference type="EMBL" id="AQGS01000119">
    <property type="protein sequence ID" value="EPS42302.1"/>
    <property type="molecule type" value="Genomic_DNA"/>
</dbReference>
<name>S8C3M2_DACHA</name>